<gene>
    <name evidence="1" type="ORF">LCGC14_0220380</name>
</gene>
<dbReference type="EMBL" id="LAZR01000105">
    <property type="protein sequence ID" value="KKN91172.1"/>
    <property type="molecule type" value="Genomic_DNA"/>
</dbReference>
<proteinExistence type="predicted"/>
<sequence>MLTPSIGTFVKIIDGRIGVIVGNEHSGGVFRGHCNVWFGMWSAITGDRRTCQSLYCRGDTPRTEHLLVTDDWTVVETPVGCIIL</sequence>
<dbReference type="AlphaFoldDB" id="A0A0F9UUJ5"/>
<comment type="caution">
    <text evidence="1">The sequence shown here is derived from an EMBL/GenBank/DDBJ whole genome shotgun (WGS) entry which is preliminary data.</text>
</comment>
<accession>A0A0F9UUJ5</accession>
<protein>
    <submittedName>
        <fullName evidence="1">Uncharacterized protein</fullName>
    </submittedName>
</protein>
<reference evidence="1" key="1">
    <citation type="journal article" date="2015" name="Nature">
        <title>Complex archaea that bridge the gap between prokaryotes and eukaryotes.</title>
        <authorList>
            <person name="Spang A."/>
            <person name="Saw J.H."/>
            <person name="Jorgensen S.L."/>
            <person name="Zaremba-Niedzwiedzka K."/>
            <person name="Martijn J."/>
            <person name="Lind A.E."/>
            <person name="van Eijk R."/>
            <person name="Schleper C."/>
            <person name="Guy L."/>
            <person name="Ettema T.J."/>
        </authorList>
    </citation>
    <scope>NUCLEOTIDE SEQUENCE</scope>
</reference>
<organism evidence="1">
    <name type="scientific">marine sediment metagenome</name>
    <dbReference type="NCBI Taxonomy" id="412755"/>
    <lineage>
        <taxon>unclassified sequences</taxon>
        <taxon>metagenomes</taxon>
        <taxon>ecological metagenomes</taxon>
    </lineage>
</organism>
<evidence type="ECO:0000313" key="1">
    <source>
        <dbReference type="EMBL" id="KKN91172.1"/>
    </source>
</evidence>
<name>A0A0F9UUJ5_9ZZZZ</name>